<reference evidence="4 5" key="1">
    <citation type="submission" date="2024-08" db="EMBL/GenBank/DDBJ databases">
        <title>Insights into the chromosomal genome structure of Flemingia macrophylla.</title>
        <authorList>
            <person name="Ding Y."/>
            <person name="Zhao Y."/>
            <person name="Bi W."/>
            <person name="Wu M."/>
            <person name="Zhao G."/>
            <person name="Gong Y."/>
            <person name="Li W."/>
            <person name="Zhang P."/>
        </authorList>
    </citation>
    <scope>NUCLEOTIDE SEQUENCE [LARGE SCALE GENOMIC DNA]</scope>
    <source>
        <strain evidence="4">DYQJB</strain>
        <tissue evidence="4">Leaf</tissue>
    </source>
</reference>
<name>A0ABD1LGV3_9FABA</name>
<evidence type="ECO:0000313" key="5">
    <source>
        <dbReference type="Proteomes" id="UP001603857"/>
    </source>
</evidence>
<comment type="caution">
    <text evidence="4">The sequence shown here is derived from an EMBL/GenBank/DDBJ whole genome shotgun (WGS) entry which is preliminary data.</text>
</comment>
<evidence type="ECO:0000256" key="2">
    <source>
        <dbReference type="SAM" id="MobiDB-lite"/>
    </source>
</evidence>
<proteinExistence type="predicted"/>
<evidence type="ECO:0000313" key="4">
    <source>
        <dbReference type="EMBL" id="KAL2322755.1"/>
    </source>
</evidence>
<keyword evidence="5" id="KW-1185">Reference proteome</keyword>
<organism evidence="4 5">
    <name type="scientific">Flemingia macrophylla</name>
    <dbReference type="NCBI Taxonomy" id="520843"/>
    <lineage>
        <taxon>Eukaryota</taxon>
        <taxon>Viridiplantae</taxon>
        <taxon>Streptophyta</taxon>
        <taxon>Embryophyta</taxon>
        <taxon>Tracheophyta</taxon>
        <taxon>Spermatophyta</taxon>
        <taxon>Magnoliopsida</taxon>
        <taxon>eudicotyledons</taxon>
        <taxon>Gunneridae</taxon>
        <taxon>Pentapetalae</taxon>
        <taxon>rosids</taxon>
        <taxon>fabids</taxon>
        <taxon>Fabales</taxon>
        <taxon>Fabaceae</taxon>
        <taxon>Papilionoideae</taxon>
        <taxon>50 kb inversion clade</taxon>
        <taxon>NPAAA clade</taxon>
        <taxon>indigoferoid/millettioid clade</taxon>
        <taxon>Phaseoleae</taxon>
        <taxon>Flemingia</taxon>
    </lineage>
</organism>
<dbReference type="Gene3D" id="3.80.10.10">
    <property type="entry name" value="Ribonuclease Inhibitor"/>
    <property type="match status" value="1"/>
</dbReference>
<accession>A0ABD1LGV3</accession>
<dbReference type="AlphaFoldDB" id="A0ABD1LGV3"/>
<protein>
    <recommendedName>
        <fullName evidence="3">Disease resistance R13L4/SHOC-2-like LRR domain-containing protein</fullName>
    </recommendedName>
</protein>
<dbReference type="EMBL" id="JBGMDY010000009">
    <property type="protein sequence ID" value="KAL2322755.1"/>
    <property type="molecule type" value="Genomic_DNA"/>
</dbReference>
<gene>
    <name evidence="4" type="ORF">Fmac_027134</name>
</gene>
<feature type="region of interest" description="Disordered" evidence="2">
    <location>
        <begin position="207"/>
        <end position="227"/>
    </location>
</feature>
<feature type="compositionally biased region" description="Polar residues" evidence="2">
    <location>
        <begin position="214"/>
        <end position="227"/>
    </location>
</feature>
<dbReference type="Pfam" id="PF23598">
    <property type="entry name" value="LRR_14"/>
    <property type="match status" value="1"/>
</dbReference>
<dbReference type="InterPro" id="IPR055414">
    <property type="entry name" value="LRR_R13L4/SHOC2-like"/>
</dbReference>
<sequence length="258" mass="29703">MQFLEKLRIHASDHQEVVDLHNVLPKFTHRKLSVNGKLEKLPNWIPELKNLVKLTLCFSFLTDDPLTSLKDMPNLLLFCMRYDAYDGKSLHFEDGGFHTLKKLRLEYLNNLKSIIIRRGALRSLERLELCVLRNLKRVSGIQYLEKLIVVKTVPREIQDKIYAYMENNSGGSSINCKIDEIGQHLYSIEYWKLSFPSEANTVIRENGQDDHNMSFGSQSQETNRGLTSTPDWLLTVTKSAVNGRPPLLWMKKGNADNA</sequence>
<dbReference type="InterPro" id="IPR032675">
    <property type="entry name" value="LRR_dom_sf"/>
</dbReference>
<keyword evidence="1" id="KW-0677">Repeat</keyword>
<feature type="domain" description="Disease resistance R13L4/SHOC-2-like LRR" evidence="3">
    <location>
        <begin position="2"/>
        <end position="148"/>
    </location>
</feature>
<dbReference type="Proteomes" id="UP001603857">
    <property type="component" value="Unassembled WGS sequence"/>
</dbReference>
<evidence type="ECO:0000259" key="3">
    <source>
        <dbReference type="Pfam" id="PF23598"/>
    </source>
</evidence>
<dbReference type="SUPFAM" id="SSF52058">
    <property type="entry name" value="L domain-like"/>
    <property type="match status" value="1"/>
</dbReference>
<evidence type="ECO:0000256" key="1">
    <source>
        <dbReference type="ARBA" id="ARBA00022737"/>
    </source>
</evidence>